<sequence>MLRKRKMTGWKGLVLNGFKAIVHHNHVWCLIYDWLRMRTKEVESVTFLLSLSLYGLWQMNGPMLNYVLFLLSSQWKWQSFLKKDRTPVYCENDRTNKELETVS</sequence>
<reference evidence="1 2" key="1">
    <citation type="submission" date="2024-01" db="EMBL/GenBank/DDBJ databases">
        <title>The genomes of 5 underutilized Papilionoideae crops provide insights into root nodulation and disease resistanc.</title>
        <authorList>
            <person name="Jiang F."/>
        </authorList>
    </citation>
    <scope>NUCLEOTIDE SEQUENCE [LARGE SCALE GENOMIC DNA]</scope>
    <source>
        <strain evidence="1">DUOXIRENSHENG_FW03</strain>
        <tissue evidence="1">Leaves</tissue>
    </source>
</reference>
<proteinExistence type="predicted"/>
<keyword evidence="2" id="KW-1185">Reference proteome</keyword>
<name>A0AAN9SUA7_PSOTE</name>
<evidence type="ECO:0000313" key="2">
    <source>
        <dbReference type="Proteomes" id="UP001386955"/>
    </source>
</evidence>
<organism evidence="1 2">
    <name type="scientific">Psophocarpus tetragonolobus</name>
    <name type="common">Winged bean</name>
    <name type="synonym">Dolichos tetragonolobus</name>
    <dbReference type="NCBI Taxonomy" id="3891"/>
    <lineage>
        <taxon>Eukaryota</taxon>
        <taxon>Viridiplantae</taxon>
        <taxon>Streptophyta</taxon>
        <taxon>Embryophyta</taxon>
        <taxon>Tracheophyta</taxon>
        <taxon>Spermatophyta</taxon>
        <taxon>Magnoliopsida</taxon>
        <taxon>eudicotyledons</taxon>
        <taxon>Gunneridae</taxon>
        <taxon>Pentapetalae</taxon>
        <taxon>rosids</taxon>
        <taxon>fabids</taxon>
        <taxon>Fabales</taxon>
        <taxon>Fabaceae</taxon>
        <taxon>Papilionoideae</taxon>
        <taxon>50 kb inversion clade</taxon>
        <taxon>NPAAA clade</taxon>
        <taxon>indigoferoid/millettioid clade</taxon>
        <taxon>Phaseoleae</taxon>
        <taxon>Psophocarpus</taxon>
    </lineage>
</organism>
<protein>
    <submittedName>
        <fullName evidence="1">Uncharacterized protein</fullName>
    </submittedName>
</protein>
<evidence type="ECO:0000313" key="1">
    <source>
        <dbReference type="EMBL" id="KAK7404810.1"/>
    </source>
</evidence>
<dbReference type="AlphaFoldDB" id="A0AAN9SUA7"/>
<dbReference type="EMBL" id="JAYMYS010000002">
    <property type="protein sequence ID" value="KAK7404810.1"/>
    <property type="molecule type" value="Genomic_DNA"/>
</dbReference>
<accession>A0AAN9SUA7</accession>
<dbReference type="Proteomes" id="UP001386955">
    <property type="component" value="Unassembled WGS sequence"/>
</dbReference>
<gene>
    <name evidence="1" type="ORF">VNO78_05777</name>
</gene>
<comment type="caution">
    <text evidence="1">The sequence shown here is derived from an EMBL/GenBank/DDBJ whole genome shotgun (WGS) entry which is preliminary data.</text>
</comment>